<reference evidence="4" key="1">
    <citation type="submission" date="2010-05" db="EMBL/GenBank/DDBJ databases">
        <title>The genome sequence of Magnaporthe poae strain ATCC 64411.</title>
        <authorList>
            <person name="Ma L.-J."/>
            <person name="Dead R."/>
            <person name="Young S."/>
            <person name="Zeng Q."/>
            <person name="Koehrsen M."/>
            <person name="Alvarado L."/>
            <person name="Berlin A."/>
            <person name="Chapman S.B."/>
            <person name="Chen Z."/>
            <person name="Freedman E."/>
            <person name="Gellesch M."/>
            <person name="Goldberg J."/>
            <person name="Griggs A."/>
            <person name="Gujja S."/>
            <person name="Heilman E.R."/>
            <person name="Heiman D."/>
            <person name="Hepburn T."/>
            <person name="Howarth C."/>
            <person name="Jen D."/>
            <person name="Larson L."/>
            <person name="Mehta T."/>
            <person name="Neiman D."/>
            <person name="Pearson M."/>
            <person name="Roberts A."/>
            <person name="Saif S."/>
            <person name="Shea T."/>
            <person name="Shenoy N."/>
            <person name="Sisk P."/>
            <person name="Stolte C."/>
            <person name="Sykes S."/>
            <person name="Walk T."/>
            <person name="White J."/>
            <person name="Yandava C."/>
            <person name="Haas B."/>
            <person name="Nusbaum C."/>
            <person name="Birren B."/>
        </authorList>
    </citation>
    <scope>NUCLEOTIDE SEQUENCE [LARGE SCALE GENOMIC DNA]</scope>
    <source>
        <strain evidence="4">ATCC 64411 / 73-15</strain>
    </source>
</reference>
<feature type="compositionally biased region" description="Polar residues" evidence="1">
    <location>
        <begin position="49"/>
        <end position="70"/>
    </location>
</feature>
<feature type="compositionally biased region" description="Basic and acidic residues" evidence="1">
    <location>
        <begin position="1"/>
        <end position="11"/>
    </location>
</feature>
<dbReference type="VEuPathDB" id="FungiDB:MAPG_02914"/>
<dbReference type="EMBL" id="GL876967">
    <property type="protein sequence ID" value="KLU83864.1"/>
    <property type="molecule type" value="Genomic_DNA"/>
</dbReference>
<sequence length="230" mass="24975">MLQKKEREKPANDQQRVLSLAGPVPDRSAPLVFRCRRRCRRWWSPSPPASTQKGPGPTRSNRNQALSSPGLSACRLPRAHFIHPRSPSTASQPKAEPRHPGRLGSCGGQVHPHSSQSRRPVRLVPVSGLAMRPTTSCLPMGRPDRLGPAHTSLASTCRCLLAAPPFFVGPNLRPGRRLGTNFAVADFVSLPLSSLHPSLPSSIFHTPACLPVFGQSMLVPTPTRPREKAT</sequence>
<feature type="region of interest" description="Disordered" evidence="1">
    <location>
        <begin position="42"/>
        <end position="70"/>
    </location>
</feature>
<organism evidence="3 4">
    <name type="scientific">Magnaporthiopsis poae (strain ATCC 64411 / 73-15)</name>
    <name type="common">Kentucky bluegrass fungus</name>
    <name type="synonym">Magnaporthe poae</name>
    <dbReference type="NCBI Taxonomy" id="644358"/>
    <lineage>
        <taxon>Eukaryota</taxon>
        <taxon>Fungi</taxon>
        <taxon>Dikarya</taxon>
        <taxon>Ascomycota</taxon>
        <taxon>Pezizomycotina</taxon>
        <taxon>Sordariomycetes</taxon>
        <taxon>Sordariomycetidae</taxon>
        <taxon>Magnaporthales</taxon>
        <taxon>Magnaporthaceae</taxon>
        <taxon>Magnaporthiopsis</taxon>
    </lineage>
</organism>
<reference evidence="2" key="2">
    <citation type="submission" date="2010-05" db="EMBL/GenBank/DDBJ databases">
        <title>The Genome Sequence of Magnaporthe poae strain ATCC 64411.</title>
        <authorList>
            <consortium name="The Broad Institute Genome Sequencing Platform"/>
            <consortium name="Broad Institute Genome Sequencing Center for Infectious Disease"/>
            <person name="Ma L.-J."/>
            <person name="Dead R."/>
            <person name="Young S."/>
            <person name="Zeng Q."/>
            <person name="Koehrsen M."/>
            <person name="Alvarado L."/>
            <person name="Berlin A."/>
            <person name="Chapman S.B."/>
            <person name="Chen Z."/>
            <person name="Freedman E."/>
            <person name="Gellesch M."/>
            <person name="Goldberg J."/>
            <person name="Griggs A."/>
            <person name="Gujja S."/>
            <person name="Heilman E.R."/>
            <person name="Heiman D."/>
            <person name="Hepburn T."/>
            <person name="Howarth C."/>
            <person name="Jen D."/>
            <person name="Larson L."/>
            <person name="Mehta T."/>
            <person name="Neiman D."/>
            <person name="Pearson M."/>
            <person name="Roberts A."/>
            <person name="Saif S."/>
            <person name="Shea T."/>
            <person name="Shenoy N."/>
            <person name="Sisk P."/>
            <person name="Stolte C."/>
            <person name="Sykes S."/>
            <person name="Walk T."/>
            <person name="White J."/>
            <person name="Yandava C."/>
            <person name="Haas B."/>
            <person name="Nusbaum C."/>
            <person name="Birren B."/>
        </authorList>
    </citation>
    <scope>NUCLEOTIDE SEQUENCE</scope>
    <source>
        <strain evidence="2">ATCC 64411</strain>
    </source>
</reference>
<evidence type="ECO:0000313" key="4">
    <source>
        <dbReference type="Proteomes" id="UP000011715"/>
    </source>
</evidence>
<dbReference type="EnsemblFungi" id="MAPG_02914T0">
    <property type="protein sequence ID" value="MAPG_02914T0"/>
    <property type="gene ID" value="MAPG_02914"/>
</dbReference>
<feature type="region of interest" description="Disordered" evidence="1">
    <location>
        <begin position="83"/>
        <end position="119"/>
    </location>
</feature>
<gene>
    <name evidence="2" type="ORF">MAPG_02914</name>
</gene>
<evidence type="ECO:0000313" key="2">
    <source>
        <dbReference type="EMBL" id="KLU83864.1"/>
    </source>
</evidence>
<evidence type="ECO:0000256" key="1">
    <source>
        <dbReference type="SAM" id="MobiDB-lite"/>
    </source>
</evidence>
<reference evidence="2" key="3">
    <citation type="submission" date="2011-03" db="EMBL/GenBank/DDBJ databases">
        <title>Annotation of Magnaporthe poae ATCC 64411.</title>
        <authorList>
            <person name="Ma L.-J."/>
            <person name="Dead R."/>
            <person name="Young S.K."/>
            <person name="Zeng Q."/>
            <person name="Gargeya S."/>
            <person name="Fitzgerald M."/>
            <person name="Haas B."/>
            <person name="Abouelleil A."/>
            <person name="Alvarado L."/>
            <person name="Arachchi H.M."/>
            <person name="Berlin A."/>
            <person name="Brown A."/>
            <person name="Chapman S.B."/>
            <person name="Chen Z."/>
            <person name="Dunbar C."/>
            <person name="Freedman E."/>
            <person name="Gearin G."/>
            <person name="Gellesch M."/>
            <person name="Goldberg J."/>
            <person name="Griggs A."/>
            <person name="Gujja S."/>
            <person name="Heiman D."/>
            <person name="Howarth C."/>
            <person name="Larson L."/>
            <person name="Lui A."/>
            <person name="MacDonald P.J.P."/>
            <person name="Mehta T."/>
            <person name="Montmayeur A."/>
            <person name="Murphy C."/>
            <person name="Neiman D."/>
            <person name="Pearson M."/>
            <person name="Priest M."/>
            <person name="Roberts A."/>
            <person name="Saif S."/>
            <person name="Shea T."/>
            <person name="Shenoy N."/>
            <person name="Sisk P."/>
            <person name="Stolte C."/>
            <person name="Sykes S."/>
            <person name="Yandava C."/>
            <person name="Wortman J."/>
            <person name="Nusbaum C."/>
            <person name="Birren B."/>
        </authorList>
    </citation>
    <scope>NUCLEOTIDE SEQUENCE</scope>
    <source>
        <strain evidence="2">ATCC 64411</strain>
    </source>
</reference>
<dbReference type="Proteomes" id="UP000011715">
    <property type="component" value="Unassembled WGS sequence"/>
</dbReference>
<name>A0A0C4DSN2_MAGP6</name>
<keyword evidence="4" id="KW-1185">Reference proteome</keyword>
<reference evidence="3" key="5">
    <citation type="submission" date="2015-06" db="UniProtKB">
        <authorList>
            <consortium name="EnsemblFungi"/>
        </authorList>
    </citation>
    <scope>IDENTIFICATION</scope>
    <source>
        <strain evidence="3">ATCC 64411</strain>
    </source>
</reference>
<dbReference type="EMBL" id="ADBL01000707">
    <property type="status" value="NOT_ANNOTATED_CDS"/>
    <property type="molecule type" value="Genomic_DNA"/>
</dbReference>
<reference evidence="3" key="4">
    <citation type="journal article" date="2015" name="G3 (Bethesda)">
        <title>Genome sequences of three phytopathogenic species of the Magnaporthaceae family of fungi.</title>
        <authorList>
            <person name="Okagaki L.H."/>
            <person name="Nunes C.C."/>
            <person name="Sailsbery J."/>
            <person name="Clay B."/>
            <person name="Brown D."/>
            <person name="John T."/>
            <person name="Oh Y."/>
            <person name="Young N."/>
            <person name="Fitzgerald M."/>
            <person name="Haas B.J."/>
            <person name="Zeng Q."/>
            <person name="Young S."/>
            <person name="Adiconis X."/>
            <person name="Fan L."/>
            <person name="Levin J.Z."/>
            <person name="Mitchell T.K."/>
            <person name="Okubara P.A."/>
            <person name="Farman M.L."/>
            <person name="Kohn L.M."/>
            <person name="Birren B."/>
            <person name="Ma L.-J."/>
            <person name="Dean R.A."/>
        </authorList>
    </citation>
    <scope>NUCLEOTIDE SEQUENCE</scope>
    <source>
        <strain evidence="3">ATCC 64411 / 73-15</strain>
    </source>
</reference>
<feature type="region of interest" description="Disordered" evidence="1">
    <location>
        <begin position="1"/>
        <end position="27"/>
    </location>
</feature>
<evidence type="ECO:0000313" key="3">
    <source>
        <dbReference type="EnsemblFungi" id="MAPG_02914T0"/>
    </source>
</evidence>
<protein>
    <submittedName>
        <fullName evidence="2 3">Uncharacterized protein</fullName>
    </submittedName>
</protein>
<accession>A0A0C4DSN2</accession>
<proteinExistence type="predicted"/>
<dbReference type="AlphaFoldDB" id="A0A0C4DSN2"/>